<keyword evidence="1" id="KW-0732">Signal</keyword>
<evidence type="ECO:0000313" key="3">
    <source>
        <dbReference type="Proteomes" id="UP001239445"/>
    </source>
</evidence>
<dbReference type="AlphaFoldDB" id="A0AAJ0BNT4"/>
<comment type="caution">
    <text evidence="2">The sequence shown here is derived from an EMBL/GenBank/DDBJ whole genome shotgun (WGS) entry which is preliminary data.</text>
</comment>
<dbReference type="Proteomes" id="UP001239445">
    <property type="component" value="Unassembled WGS sequence"/>
</dbReference>
<organism evidence="2 3">
    <name type="scientific">Echria macrotheca</name>
    <dbReference type="NCBI Taxonomy" id="438768"/>
    <lineage>
        <taxon>Eukaryota</taxon>
        <taxon>Fungi</taxon>
        <taxon>Dikarya</taxon>
        <taxon>Ascomycota</taxon>
        <taxon>Pezizomycotina</taxon>
        <taxon>Sordariomycetes</taxon>
        <taxon>Sordariomycetidae</taxon>
        <taxon>Sordariales</taxon>
        <taxon>Schizotheciaceae</taxon>
        <taxon>Echria</taxon>
    </lineage>
</organism>
<name>A0AAJ0BNT4_9PEZI</name>
<accession>A0AAJ0BNT4</accession>
<feature type="chain" id="PRO_5042618409" description="Secreted protein" evidence="1">
    <location>
        <begin position="20"/>
        <end position="77"/>
    </location>
</feature>
<gene>
    <name evidence="2" type="ORF">QBC47DRAFT_366726</name>
</gene>
<dbReference type="EMBL" id="MU839827">
    <property type="protein sequence ID" value="KAK1760252.1"/>
    <property type="molecule type" value="Genomic_DNA"/>
</dbReference>
<evidence type="ECO:0000313" key="2">
    <source>
        <dbReference type="EMBL" id="KAK1760252.1"/>
    </source>
</evidence>
<proteinExistence type="predicted"/>
<protein>
    <recommendedName>
        <fullName evidence="4">Secreted protein</fullName>
    </recommendedName>
</protein>
<evidence type="ECO:0000256" key="1">
    <source>
        <dbReference type="SAM" id="SignalP"/>
    </source>
</evidence>
<evidence type="ECO:0008006" key="4">
    <source>
        <dbReference type="Google" id="ProtNLM"/>
    </source>
</evidence>
<sequence length="77" mass="8401">MAGLEIIVIIAGYFSSVWFQPAASLAHHVDGAHSPGGRIHYYMISCKCKTWSVVVLEVQCTARGVIVVNVPFWIAVV</sequence>
<reference evidence="2" key="1">
    <citation type="submission" date="2023-06" db="EMBL/GenBank/DDBJ databases">
        <title>Genome-scale phylogeny and comparative genomics of the fungal order Sordariales.</title>
        <authorList>
            <consortium name="Lawrence Berkeley National Laboratory"/>
            <person name="Hensen N."/>
            <person name="Bonometti L."/>
            <person name="Westerberg I."/>
            <person name="Brannstrom I.O."/>
            <person name="Guillou S."/>
            <person name="Cros-Aarteil S."/>
            <person name="Calhoun S."/>
            <person name="Haridas S."/>
            <person name="Kuo A."/>
            <person name="Mondo S."/>
            <person name="Pangilinan J."/>
            <person name="Riley R."/>
            <person name="Labutti K."/>
            <person name="Andreopoulos B."/>
            <person name="Lipzen A."/>
            <person name="Chen C."/>
            <person name="Yanf M."/>
            <person name="Daum C."/>
            <person name="Ng V."/>
            <person name="Clum A."/>
            <person name="Steindorff A."/>
            <person name="Ohm R."/>
            <person name="Martin F."/>
            <person name="Silar P."/>
            <person name="Natvig D."/>
            <person name="Lalanne C."/>
            <person name="Gautier V."/>
            <person name="Ament-Velasquez S.L."/>
            <person name="Kruys A."/>
            <person name="Hutchinson M.I."/>
            <person name="Powell A.J."/>
            <person name="Barry K."/>
            <person name="Miller A.N."/>
            <person name="Grigoriev I.V."/>
            <person name="Debuchy R."/>
            <person name="Gladieux P."/>
            <person name="Thoren M.H."/>
            <person name="Johannesson H."/>
        </authorList>
    </citation>
    <scope>NUCLEOTIDE SEQUENCE</scope>
    <source>
        <strain evidence="2">PSN4</strain>
    </source>
</reference>
<feature type="signal peptide" evidence="1">
    <location>
        <begin position="1"/>
        <end position="19"/>
    </location>
</feature>
<keyword evidence="3" id="KW-1185">Reference proteome</keyword>